<dbReference type="PROSITE" id="PS50893">
    <property type="entry name" value="ABC_TRANSPORTER_2"/>
    <property type="match status" value="1"/>
</dbReference>
<dbReference type="InterPro" id="IPR003439">
    <property type="entry name" value="ABC_transporter-like_ATP-bd"/>
</dbReference>
<keyword evidence="4 10" id="KW-0812">Transmembrane</keyword>
<evidence type="ECO:0000256" key="3">
    <source>
        <dbReference type="ARBA" id="ARBA00022475"/>
    </source>
</evidence>
<dbReference type="GO" id="GO:0006508">
    <property type="term" value="P:proteolysis"/>
    <property type="evidence" value="ECO:0007669"/>
    <property type="project" value="InterPro"/>
</dbReference>
<accession>A0A848GSB2</accession>
<evidence type="ECO:0000256" key="10">
    <source>
        <dbReference type="SAM" id="Phobius"/>
    </source>
</evidence>
<dbReference type="InterPro" id="IPR005074">
    <property type="entry name" value="Peptidase_C39"/>
</dbReference>
<evidence type="ECO:0000256" key="5">
    <source>
        <dbReference type="ARBA" id="ARBA00022741"/>
    </source>
</evidence>
<dbReference type="SMART" id="SM00382">
    <property type="entry name" value="AAA"/>
    <property type="match status" value="1"/>
</dbReference>
<feature type="transmembrane region" description="Helical" evidence="10">
    <location>
        <begin position="320"/>
        <end position="338"/>
    </location>
</feature>
<dbReference type="GO" id="GO:0005886">
    <property type="term" value="C:plasma membrane"/>
    <property type="evidence" value="ECO:0007669"/>
    <property type="project" value="UniProtKB-SubCell"/>
</dbReference>
<comment type="subcellular location">
    <subcellularLocation>
        <location evidence="1">Cell membrane</location>
        <topology evidence="1">Multi-pass membrane protein</topology>
    </subcellularLocation>
</comment>
<dbReference type="AlphaFoldDB" id="A0A848GSB2"/>
<dbReference type="InterPro" id="IPR003593">
    <property type="entry name" value="AAA+_ATPase"/>
</dbReference>
<evidence type="ECO:0000256" key="1">
    <source>
        <dbReference type="ARBA" id="ARBA00004651"/>
    </source>
</evidence>
<dbReference type="GO" id="GO:0016887">
    <property type="term" value="F:ATP hydrolysis activity"/>
    <property type="evidence" value="ECO:0007669"/>
    <property type="project" value="InterPro"/>
</dbReference>
<dbReference type="CDD" id="cd18571">
    <property type="entry name" value="ABC_6TM_peptidase_like"/>
    <property type="match status" value="1"/>
</dbReference>
<keyword evidence="2" id="KW-0813">Transport</keyword>
<dbReference type="Gene3D" id="1.20.1560.10">
    <property type="entry name" value="ABC transporter type 1, transmembrane domain"/>
    <property type="match status" value="1"/>
</dbReference>
<sequence>MFKFSMQHDIMDCAPTCLKMVADYYGKSYSLEYLREICYLGKDGVSLLSINDAAEKLGFRTLMVKLSYKKLVSDCPLPCILHWDHDHFVVLSEIKPKNNTILSRLRKNRTDDEFVIADPAHGIIKLDKDTFCNGWISTYNERGMALLLEPTPDFYSRSAVGDKKDGFGFLLRYLTPFRRHVMQLVLGMLAASFISLILPFASQILIDQGVADRNISVVYIILLAQLFLFMGNMGIELVRSWLLLHINTRISLSIISDFLIKLLKLPIRYFDSKAVGDIAQRINDHHRIENFLTGNVLTSLFSFINIIVFTIVLAIYDLKILFLFLSFSVAGIVWTLLFQKKRKDLDYKRFARSRENQDKLYEMITGMQEIKLYGSETTKRWEWEQLQVKDFKLNLKSLALEQYQRSGMTFVTHLKNILVSFFAASEAIKGNMTIGQLLSISYIVGQTSAPIEQLVSLIRAAQDAKLSMGRLQEIHGKTDEEDTVKESEDAIDVLSGDLYIKDLSFQYEGPNSPFVLKDINLSIPKEKVTAIVGASGSGKTTLMKVLLNFYQPVQGQVLVGEKDLAEISPRWWRGQCGTVMQDGYIFHDTIAKNIALDGLEIDEEKMEMAVRVANLGDFIEGTPSGYTTKIGMSGVGISGGQRQRILIARSVYKDPDYLFFDEATSSLDANNEKVIMDHLDAFFKDKTVVIIAHRLSTVKKADQIVVLDKGEVAEIGNHETLTKARGKYFELVKNQLELGD</sequence>
<organism evidence="14 15">
    <name type="scientific">Chitinophaga fulva</name>
    <dbReference type="NCBI Taxonomy" id="2728842"/>
    <lineage>
        <taxon>Bacteria</taxon>
        <taxon>Pseudomonadati</taxon>
        <taxon>Bacteroidota</taxon>
        <taxon>Chitinophagia</taxon>
        <taxon>Chitinophagales</taxon>
        <taxon>Chitinophagaceae</taxon>
        <taxon>Chitinophaga</taxon>
    </lineage>
</organism>
<dbReference type="InterPro" id="IPR036640">
    <property type="entry name" value="ABC1_TM_sf"/>
</dbReference>
<dbReference type="PANTHER" id="PTHR43394:SF1">
    <property type="entry name" value="ATP-BINDING CASSETTE SUB-FAMILY B MEMBER 10, MITOCHONDRIAL"/>
    <property type="match status" value="1"/>
</dbReference>
<keyword evidence="8 10" id="KW-1133">Transmembrane helix</keyword>
<feature type="domain" description="Peptidase C39" evidence="13">
    <location>
        <begin position="7"/>
        <end position="142"/>
    </location>
</feature>
<comment type="caution">
    <text evidence="14">The sequence shown here is derived from an EMBL/GenBank/DDBJ whole genome shotgun (WGS) entry which is preliminary data.</text>
</comment>
<evidence type="ECO:0000313" key="15">
    <source>
        <dbReference type="Proteomes" id="UP000583266"/>
    </source>
</evidence>
<dbReference type="PROSITE" id="PS50990">
    <property type="entry name" value="PEPTIDASE_C39"/>
    <property type="match status" value="1"/>
</dbReference>
<evidence type="ECO:0000313" key="14">
    <source>
        <dbReference type="EMBL" id="NML40002.1"/>
    </source>
</evidence>
<dbReference type="Pfam" id="PF00664">
    <property type="entry name" value="ABC_membrane"/>
    <property type="match status" value="1"/>
</dbReference>
<evidence type="ECO:0000256" key="2">
    <source>
        <dbReference type="ARBA" id="ARBA00022448"/>
    </source>
</evidence>
<keyword evidence="3" id="KW-1003">Cell membrane</keyword>
<dbReference type="PANTHER" id="PTHR43394">
    <property type="entry name" value="ATP-DEPENDENT PERMEASE MDL1, MITOCHONDRIAL"/>
    <property type="match status" value="1"/>
</dbReference>
<feature type="domain" description="ABC transmembrane type-1" evidence="12">
    <location>
        <begin position="184"/>
        <end position="463"/>
    </location>
</feature>
<dbReference type="FunFam" id="3.40.50.300:FF:000299">
    <property type="entry name" value="ABC transporter ATP-binding protein/permease"/>
    <property type="match status" value="1"/>
</dbReference>
<keyword evidence="15" id="KW-1185">Reference proteome</keyword>
<gene>
    <name evidence="14" type="ORF">HHL17_22565</name>
</gene>
<dbReference type="RefSeq" id="WP_169227046.1">
    <property type="nucleotide sequence ID" value="NZ_JABBGC010000002.1"/>
</dbReference>
<dbReference type="InterPro" id="IPR017871">
    <property type="entry name" value="ABC_transporter-like_CS"/>
</dbReference>
<protein>
    <submittedName>
        <fullName evidence="14">Peptidase domain-containing ABC transporter</fullName>
    </submittedName>
</protein>
<dbReference type="SUPFAM" id="SSF90123">
    <property type="entry name" value="ABC transporter transmembrane region"/>
    <property type="match status" value="1"/>
</dbReference>
<feature type="transmembrane region" description="Helical" evidence="10">
    <location>
        <begin position="291"/>
        <end position="314"/>
    </location>
</feature>
<dbReference type="SUPFAM" id="SSF52540">
    <property type="entry name" value="P-loop containing nucleoside triphosphate hydrolases"/>
    <property type="match status" value="1"/>
</dbReference>
<dbReference type="PROSITE" id="PS00211">
    <property type="entry name" value="ABC_TRANSPORTER_1"/>
    <property type="match status" value="1"/>
</dbReference>
<evidence type="ECO:0000256" key="4">
    <source>
        <dbReference type="ARBA" id="ARBA00022692"/>
    </source>
</evidence>
<keyword evidence="5" id="KW-0547">Nucleotide-binding</keyword>
<dbReference type="Pfam" id="PF03412">
    <property type="entry name" value="Peptidase_C39"/>
    <property type="match status" value="1"/>
</dbReference>
<evidence type="ECO:0000259" key="12">
    <source>
        <dbReference type="PROSITE" id="PS50929"/>
    </source>
</evidence>
<feature type="domain" description="ABC transporter" evidence="11">
    <location>
        <begin position="498"/>
        <end position="734"/>
    </location>
</feature>
<dbReference type="Gene3D" id="3.40.50.300">
    <property type="entry name" value="P-loop containing nucleotide triphosphate hydrolases"/>
    <property type="match status" value="1"/>
</dbReference>
<evidence type="ECO:0000259" key="11">
    <source>
        <dbReference type="PROSITE" id="PS50893"/>
    </source>
</evidence>
<feature type="transmembrane region" description="Helical" evidence="10">
    <location>
        <begin position="181"/>
        <end position="205"/>
    </location>
</feature>
<evidence type="ECO:0000256" key="8">
    <source>
        <dbReference type="ARBA" id="ARBA00022989"/>
    </source>
</evidence>
<keyword evidence="7" id="KW-0067">ATP-binding</keyword>
<dbReference type="Pfam" id="PF00005">
    <property type="entry name" value="ABC_tran"/>
    <property type="match status" value="1"/>
</dbReference>
<name>A0A848GSB2_9BACT</name>
<dbReference type="CDD" id="cd02418">
    <property type="entry name" value="Peptidase_C39B"/>
    <property type="match status" value="1"/>
</dbReference>
<dbReference type="InterPro" id="IPR027417">
    <property type="entry name" value="P-loop_NTPase"/>
</dbReference>
<dbReference type="GO" id="GO:0015421">
    <property type="term" value="F:ABC-type oligopeptide transporter activity"/>
    <property type="evidence" value="ECO:0007669"/>
    <property type="project" value="TreeGrafter"/>
</dbReference>
<keyword evidence="9 10" id="KW-0472">Membrane</keyword>
<evidence type="ECO:0000259" key="13">
    <source>
        <dbReference type="PROSITE" id="PS50990"/>
    </source>
</evidence>
<dbReference type="Proteomes" id="UP000583266">
    <property type="component" value="Unassembled WGS sequence"/>
</dbReference>
<dbReference type="Gene3D" id="3.90.70.10">
    <property type="entry name" value="Cysteine proteinases"/>
    <property type="match status" value="1"/>
</dbReference>
<dbReference type="EMBL" id="JABBGC010000002">
    <property type="protein sequence ID" value="NML40002.1"/>
    <property type="molecule type" value="Genomic_DNA"/>
</dbReference>
<dbReference type="InterPro" id="IPR011527">
    <property type="entry name" value="ABC1_TM_dom"/>
</dbReference>
<dbReference type="GO" id="GO:0005524">
    <property type="term" value="F:ATP binding"/>
    <property type="evidence" value="ECO:0007669"/>
    <property type="project" value="UniProtKB-KW"/>
</dbReference>
<dbReference type="InterPro" id="IPR039421">
    <property type="entry name" value="Type_1_exporter"/>
</dbReference>
<evidence type="ECO:0000256" key="9">
    <source>
        <dbReference type="ARBA" id="ARBA00023136"/>
    </source>
</evidence>
<keyword evidence="6" id="KW-0378">Hydrolase</keyword>
<evidence type="ECO:0000256" key="7">
    <source>
        <dbReference type="ARBA" id="ARBA00022840"/>
    </source>
</evidence>
<evidence type="ECO:0000256" key="6">
    <source>
        <dbReference type="ARBA" id="ARBA00022801"/>
    </source>
</evidence>
<feature type="transmembrane region" description="Helical" evidence="10">
    <location>
        <begin position="217"/>
        <end position="235"/>
    </location>
</feature>
<reference evidence="14 15" key="1">
    <citation type="submission" date="2020-04" db="EMBL/GenBank/DDBJ databases">
        <title>Chitinophaga sp. G-6-1-13 sp. nov., isolated from soil.</title>
        <authorList>
            <person name="Dahal R.H."/>
            <person name="Chaudhary D.K."/>
        </authorList>
    </citation>
    <scope>NUCLEOTIDE SEQUENCE [LARGE SCALE GENOMIC DNA]</scope>
    <source>
        <strain evidence="14 15">G-6-1-13</strain>
    </source>
</reference>
<dbReference type="PROSITE" id="PS50929">
    <property type="entry name" value="ABC_TM1F"/>
    <property type="match status" value="1"/>
</dbReference>
<dbReference type="GO" id="GO:0008233">
    <property type="term" value="F:peptidase activity"/>
    <property type="evidence" value="ECO:0007669"/>
    <property type="project" value="InterPro"/>
</dbReference>
<proteinExistence type="predicted"/>